<dbReference type="SUPFAM" id="SSF55681">
    <property type="entry name" value="Class II aaRS and biotin synthetases"/>
    <property type="match status" value="1"/>
</dbReference>
<comment type="catalytic activity">
    <reaction evidence="3 4">
        <text>tRNA(His) + L-histidine + ATP = L-histidyl-tRNA(His) + AMP + diphosphate + H(+)</text>
        <dbReference type="Rhea" id="RHEA:17313"/>
        <dbReference type="Rhea" id="RHEA-COMP:9665"/>
        <dbReference type="Rhea" id="RHEA-COMP:9689"/>
        <dbReference type="ChEBI" id="CHEBI:15378"/>
        <dbReference type="ChEBI" id="CHEBI:30616"/>
        <dbReference type="ChEBI" id="CHEBI:33019"/>
        <dbReference type="ChEBI" id="CHEBI:57595"/>
        <dbReference type="ChEBI" id="CHEBI:78442"/>
        <dbReference type="ChEBI" id="CHEBI:78527"/>
        <dbReference type="ChEBI" id="CHEBI:456215"/>
        <dbReference type="EC" id="6.1.1.21"/>
    </reaction>
</comment>
<evidence type="ECO:0000256" key="1">
    <source>
        <dbReference type="ARBA" id="ARBA00008226"/>
    </source>
</evidence>
<dbReference type="EC" id="6.1.1.21" evidence="4"/>
<keyword evidence="4" id="KW-0648">Protein biosynthesis</keyword>
<dbReference type="InterPro" id="IPR004154">
    <property type="entry name" value="Anticodon-bd"/>
</dbReference>
<dbReference type="InterPro" id="IPR015807">
    <property type="entry name" value="His-tRNA-ligase"/>
</dbReference>
<dbReference type="PANTHER" id="PTHR43707">
    <property type="entry name" value="HISTIDYL-TRNA SYNTHETASE"/>
    <property type="match status" value="1"/>
</dbReference>
<evidence type="ECO:0000259" key="6">
    <source>
        <dbReference type="PROSITE" id="PS50862"/>
    </source>
</evidence>
<feature type="binding site" evidence="5">
    <location>
        <begin position="259"/>
        <end position="260"/>
    </location>
    <ligand>
        <name>L-histidine</name>
        <dbReference type="ChEBI" id="CHEBI:57595"/>
    </ligand>
</feature>
<organism evidence="7">
    <name type="scientific">Yamadaella caenomyce</name>
    <dbReference type="NCBI Taxonomy" id="259029"/>
    <lineage>
        <taxon>Eukaryota</taxon>
        <taxon>Rhodophyta</taxon>
        <taxon>Florideophyceae</taxon>
        <taxon>Nemaliophycidae</taxon>
        <taxon>Nemaliales</taxon>
        <taxon>Liagoraceae</taxon>
        <taxon>Yamadaella</taxon>
    </lineage>
</organism>
<dbReference type="SUPFAM" id="SSF52954">
    <property type="entry name" value="Class II aaRS ABD-related"/>
    <property type="match status" value="1"/>
</dbReference>
<name>A0A1G4NYY1_9FLOR</name>
<geneLocation type="chloroplast" evidence="7"/>
<feature type="binding site" evidence="5">
    <location>
        <position position="124"/>
    </location>
    <ligand>
        <name>L-histidine</name>
        <dbReference type="ChEBI" id="CHEBI:57595"/>
    </ligand>
</feature>
<dbReference type="PIRSF" id="PIRSF001549">
    <property type="entry name" value="His-tRNA_synth"/>
    <property type="match status" value="1"/>
</dbReference>
<reference evidence="7" key="1">
    <citation type="submission" date="2016-10" db="EMBL/GenBank/DDBJ databases">
        <title>Chloroplast genomes as a tool to resolve red algal phylogenies: a case study in the Nemaliales.</title>
        <authorList>
            <person name="Costa J.F."/>
            <person name="Lin S.M."/>
            <person name="Macaya E.C."/>
            <person name="Fernandez-Garcia C."/>
            <person name="Verbruggen H."/>
        </authorList>
    </citation>
    <scope>NUCLEOTIDE SEQUENCE</scope>
    <source>
        <strain evidence="7">J.0255</strain>
    </source>
</reference>
<dbReference type="InterPro" id="IPR004516">
    <property type="entry name" value="HisRS/HisZ"/>
</dbReference>
<dbReference type="Gene3D" id="3.40.50.800">
    <property type="entry name" value="Anticodon-binding domain"/>
    <property type="match status" value="1"/>
</dbReference>
<comment type="similarity">
    <text evidence="1 4">Belongs to the class-II aminoacyl-tRNA synthetase family.</text>
</comment>
<dbReference type="Pfam" id="PF13393">
    <property type="entry name" value="tRNA-synt_His"/>
    <property type="match status" value="1"/>
</dbReference>
<dbReference type="InterPro" id="IPR006195">
    <property type="entry name" value="aa-tRNA-synth_II"/>
</dbReference>
<keyword evidence="4" id="KW-0030">Aminoacyl-tRNA synthetase</keyword>
<keyword evidence="4 7" id="KW-0436">Ligase</keyword>
<dbReference type="GO" id="GO:0005524">
    <property type="term" value="F:ATP binding"/>
    <property type="evidence" value="ECO:0007669"/>
    <property type="project" value="UniProtKB-UniRule"/>
</dbReference>
<dbReference type="CDD" id="cd00773">
    <property type="entry name" value="HisRS-like_core"/>
    <property type="match status" value="1"/>
</dbReference>
<comment type="subcellular location">
    <subcellularLocation>
        <location evidence="4">Plastid</location>
        <location evidence="4">Chloroplast</location>
    </subcellularLocation>
</comment>
<evidence type="ECO:0000313" key="7">
    <source>
        <dbReference type="EMBL" id="SCW23893.1"/>
    </source>
</evidence>
<evidence type="ECO:0000256" key="2">
    <source>
        <dbReference type="ARBA" id="ARBA00022741"/>
    </source>
</evidence>
<keyword evidence="4" id="KW-0067">ATP-binding</keyword>
<dbReference type="AlphaFoldDB" id="A0A1G4NYY1"/>
<evidence type="ECO:0000256" key="4">
    <source>
        <dbReference type="HAMAP-Rule" id="MF_00127"/>
    </source>
</evidence>
<protein>
    <recommendedName>
        <fullName evidence="4">Histidine--tRNA ligase, chloroplastic</fullName>
        <ecNumber evidence="4">6.1.1.21</ecNumber>
    </recommendedName>
    <alternativeName>
        <fullName evidence="4">Histidyl-tRNA synthetase</fullName>
        <shortName evidence="4">HisRS</shortName>
    </alternativeName>
</protein>
<dbReference type="NCBIfam" id="TIGR00442">
    <property type="entry name" value="hisS"/>
    <property type="match status" value="1"/>
</dbReference>
<feature type="domain" description="Aminoacyl-transfer RNA synthetases class-II family profile" evidence="6">
    <location>
        <begin position="1"/>
        <end position="312"/>
    </location>
</feature>
<dbReference type="EMBL" id="LT622875">
    <property type="protein sequence ID" value="SCW23893.1"/>
    <property type="molecule type" value="Genomic_DNA"/>
</dbReference>
<dbReference type="InterPro" id="IPR041715">
    <property type="entry name" value="HisRS-like_core"/>
</dbReference>
<dbReference type="HAMAP" id="MF_00127">
    <property type="entry name" value="His_tRNA_synth"/>
    <property type="match status" value="1"/>
</dbReference>
<feature type="binding site" evidence="5">
    <location>
        <position position="128"/>
    </location>
    <ligand>
        <name>L-histidine</name>
        <dbReference type="ChEBI" id="CHEBI:57595"/>
    </ligand>
</feature>
<dbReference type="InterPro" id="IPR045864">
    <property type="entry name" value="aa-tRNA-synth_II/BPL/LPL"/>
</dbReference>
<dbReference type="GO" id="GO:0004821">
    <property type="term" value="F:histidine-tRNA ligase activity"/>
    <property type="evidence" value="ECO:0007669"/>
    <property type="project" value="UniProtKB-UniRule"/>
</dbReference>
<feature type="binding site" evidence="5">
    <location>
        <position position="110"/>
    </location>
    <ligand>
        <name>L-histidine</name>
        <dbReference type="ChEBI" id="CHEBI:57595"/>
    </ligand>
</feature>
<gene>
    <name evidence="7" type="primary">syh</name>
    <name evidence="4" type="synonym">hisS</name>
    <name evidence="7" type="ORF">J0255_229</name>
</gene>
<dbReference type="GO" id="GO:0009507">
    <property type="term" value="C:chloroplast"/>
    <property type="evidence" value="ECO:0007669"/>
    <property type="project" value="UniProtKB-SubCell"/>
</dbReference>
<dbReference type="InterPro" id="IPR036621">
    <property type="entry name" value="Anticodon-bd_dom_sf"/>
</dbReference>
<keyword evidence="2 4" id="KW-0547">Nucleotide-binding</keyword>
<dbReference type="RefSeq" id="YP_009315438.1">
    <property type="nucleotide sequence ID" value="NC_031666.1"/>
</dbReference>
<evidence type="ECO:0000256" key="5">
    <source>
        <dbReference type="PIRSR" id="PIRSR001549-1"/>
    </source>
</evidence>
<dbReference type="PANTHER" id="PTHR43707:SF1">
    <property type="entry name" value="HISTIDINE--TRNA LIGASE, MITOCHONDRIAL-RELATED"/>
    <property type="match status" value="1"/>
</dbReference>
<keyword evidence="7" id="KW-0934">Plastid</keyword>
<accession>A0A1G4NYY1</accession>
<dbReference type="Gene3D" id="3.30.930.10">
    <property type="entry name" value="Bira Bifunctional Protein, Domain 2"/>
    <property type="match status" value="1"/>
</dbReference>
<proteinExistence type="inferred from homology"/>
<dbReference type="Pfam" id="PF03129">
    <property type="entry name" value="HGTP_anticodon"/>
    <property type="match status" value="1"/>
</dbReference>
<dbReference type="GeneID" id="29998107"/>
<dbReference type="PROSITE" id="PS50862">
    <property type="entry name" value="AA_TRNA_LIGASE_II"/>
    <property type="match status" value="1"/>
</dbReference>
<dbReference type="GO" id="GO:0006427">
    <property type="term" value="P:histidyl-tRNA aminoacylation"/>
    <property type="evidence" value="ECO:0007669"/>
    <property type="project" value="UniProtKB-UniRule"/>
</dbReference>
<keyword evidence="7" id="KW-0150">Chloroplast</keyword>
<evidence type="ECO:0000256" key="3">
    <source>
        <dbReference type="ARBA" id="ARBA00047639"/>
    </source>
</evidence>
<feature type="binding site" evidence="5">
    <location>
        <position position="255"/>
    </location>
    <ligand>
        <name>L-histidine</name>
        <dbReference type="ChEBI" id="CHEBI:57595"/>
    </ligand>
</feature>
<sequence length="426" mass="49347">MKSVRGMYDILPDTIHHWQYLYNAAFKILDRANYDEIRTPIVEVQSLFNRTIGENTDIVSKEMYNFSDRKGRMLTLRPEGTAGIARAIVEHKLYEKYGNQKLWYLGPMFRYERPQQGRQRQFHQLGLEHYGSKHAATDAEVISLAHKLLTDIGCNHLTLEVNSLGTREEKFIYINQLKDYLMRYKDDFDTRIQHLIKTNPIRILDSKDGNINTILQGIPKLELSLGRQSMQHFTEVQEYLVDLQVPFQINNKLVRGLDYYNNTVFEIKSRSLGSQDAICGGGRYDNLTQEIGGNQIPAIGWGMGLERLLIIFQEKQHCTKENIDLYITAQTKNEIRYTLKLLSTIQDNKLKYELDVSHLSLAKKLQKANKKGARICIIIGQEEVNQNTVTLKWLSTKTQTTYTLDSFFTLLPSINSKHTNIYKNVT</sequence>
<reference evidence="7" key="2">
    <citation type="submission" date="2016-10" db="EMBL/GenBank/DDBJ databases">
        <authorList>
            <person name="de Groot N.N."/>
        </authorList>
    </citation>
    <scope>NUCLEOTIDE SEQUENCE</scope>
    <source>
        <strain evidence="7">J.0255</strain>
    </source>
</reference>
<feature type="binding site" evidence="5">
    <location>
        <begin position="79"/>
        <end position="81"/>
    </location>
    <ligand>
        <name>L-histidine</name>
        <dbReference type="ChEBI" id="CHEBI:57595"/>
    </ligand>
</feature>